<dbReference type="InterPro" id="IPR006620">
    <property type="entry name" value="Pro_4_hyd_alph"/>
</dbReference>
<dbReference type="PROSITE" id="PS51471">
    <property type="entry name" value="FE2OG_OXY"/>
    <property type="match status" value="1"/>
</dbReference>
<dbReference type="InterPro" id="IPR013547">
    <property type="entry name" value="P4H_N"/>
</dbReference>
<comment type="function">
    <text evidence="2">Catalyzes the post-translational formation of 4-hydroxyproline in -Xaa-Pro-Gly- sequences in collagens and other proteins.</text>
</comment>
<dbReference type="InterPro" id="IPR045054">
    <property type="entry name" value="P4HA-like"/>
</dbReference>
<reference evidence="13" key="1">
    <citation type="submission" date="2021-05" db="EMBL/GenBank/DDBJ databases">
        <authorList>
            <person name="Alioto T."/>
            <person name="Alioto T."/>
            <person name="Gomez Garrido J."/>
        </authorList>
    </citation>
    <scope>NUCLEOTIDE SEQUENCE</scope>
</reference>
<dbReference type="GO" id="GO:0031418">
    <property type="term" value="F:L-ascorbic acid binding"/>
    <property type="evidence" value="ECO:0007669"/>
    <property type="project" value="UniProtKB-KW"/>
</dbReference>
<organism evidence="13">
    <name type="scientific">Cacopsylla melanoneura</name>
    <dbReference type="NCBI Taxonomy" id="428564"/>
    <lineage>
        <taxon>Eukaryota</taxon>
        <taxon>Metazoa</taxon>
        <taxon>Ecdysozoa</taxon>
        <taxon>Arthropoda</taxon>
        <taxon>Hexapoda</taxon>
        <taxon>Insecta</taxon>
        <taxon>Pterygota</taxon>
        <taxon>Neoptera</taxon>
        <taxon>Paraneoptera</taxon>
        <taxon>Hemiptera</taxon>
        <taxon>Sternorrhyncha</taxon>
        <taxon>Psylloidea</taxon>
        <taxon>Psyllidae</taxon>
        <taxon>Psyllinae</taxon>
        <taxon>Cacopsylla</taxon>
    </lineage>
</organism>
<comment type="subcellular location">
    <subcellularLocation>
        <location evidence="3">Endoplasmic reticulum lumen</location>
    </subcellularLocation>
</comment>
<name>A0A8D9ALS3_9HEMI</name>
<evidence type="ECO:0000259" key="12">
    <source>
        <dbReference type="PROSITE" id="PS51471"/>
    </source>
</evidence>
<dbReference type="AlphaFoldDB" id="A0A8D9ALS3"/>
<evidence type="ECO:0000256" key="6">
    <source>
        <dbReference type="ARBA" id="ARBA00022723"/>
    </source>
</evidence>
<evidence type="ECO:0000256" key="5">
    <source>
        <dbReference type="ARBA" id="ARBA00012269"/>
    </source>
</evidence>
<dbReference type="Pfam" id="PF13640">
    <property type="entry name" value="2OG-FeII_Oxy_3"/>
    <property type="match status" value="1"/>
</dbReference>
<dbReference type="PANTHER" id="PTHR10869">
    <property type="entry name" value="PROLYL 4-HYDROXYLASE ALPHA SUBUNIT"/>
    <property type="match status" value="1"/>
</dbReference>
<protein>
    <recommendedName>
        <fullName evidence="5">procollagen-proline 4-dioxygenase</fullName>
        <ecNumber evidence="5">1.14.11.2</ecNumber>
    </recommendedName>
</protein>
<keyword evidence="8" id="KW-0223">Dioxygenase</keyword>
<keyword evidence="7" id="KW-0847">Vitamin C</keyword>
<dbReference type="SMART" id="SM00702">
    <property type="entry name" value="P4Hc"/>
    <property type="match status" value="1"/>
</dbReference>
<sequence>MLCFVKFLSLFLVVQTRWPSISAFDDSRTLFAALNSMIDTVHHENRLLKQVENYAARRTAKLKLIRSLHEKWEKFHRQDKDRLKLNKSDHKAKLKLIQRATRHWPKLKNDFLRKSQEHIDLDLVYKHTLRPDIKDLRGFARLLLVNAQIYNKTFEEILSVRSPFVTIDEFLELGLRIKQHLLGENPMDTLLKSSQVVLYGLNQYETSSKGLRLSTTRWDFLSSVTDELYDEGYWNIGYTICNAILKLFPEDDEFLFKVEIFRDRLTASKLKDRMDVRPRTNKSEVDLDEEEYARLCRRRELILSPSSNLKCYYAHKNRHLRHIAGYKVEEVSRSPMIRIYHDVLHDGEIELIKLFAFPLLTAAKVYDPNNEDSDISDSRISNNAWLLSPDDPNRVGQSEHQANLYRKLNQRMEDCTGLSKSGTEGLQVNNYGIGGHYLWHYDALYYVSWGTLAVALRHLVLYYNAHYDYYVNDRIATWMFYLNDVIEGGNTVFPRLNISVPPEKGAAVFWYNLLSTGENDHRTMHGGCPILQGTKWVTNMWISEFQQTFVKPCLPDRASTQQDSSLLRAWE</sequence>
<dbReference type="Gene3D" id="2.60.120.620">
    <property type="entry name" value="q2cbj1_9rhob like domain"/>
    <property type="match status" value="1"/>
</dbReference>
<keyword evidence="11" id="KW-0732">Signal</keyword>
<keyword evidence="9" id="KW-0560">Oxidoreductase</keyword>
<dbReference type="InterPro" id="IPR005123">
    <property type="entry name" value="Oxoglu/Fe-dep_dioxygenase_dom"/>
</dbReference>
<comment type="similarity">
    <text evidence="4">Belongs to the P4HA family.</text>
</comment>
<feature type="chain" id="PRO_5034754364" description="procollagen-proline 4-dioxygenase" evidence="11">
    <location>
        <begin position="24"/>
        <end position="571"/>
    </location>
</feature>
<keyword evidence="6" id="KW-0479">Metal-binding</keyword>
<evidence type="ECO:0000256" key="3">
    <source>
        <dbReference type="ARBA" id="ARBA00004319"/>
    </source>
</evidence>
<accession>A0A8D9ALS3</accession>
<evidence type="ECO:0000256" key="7">
    <source>
        <dbReference type="ARBA" id="ARBA00022896"/>
    </source>
</evidence>
<dbReference type="PANTHER" id="PTHR10869:SF244">
    <property type="entry name" value="PROLYL 4-HYDROXYLASE SUBUNIT ALPHA-2"/>
    <property type="match status" value="1"/>
</dbReference>
<dbReference type="GO" id="GO:0004656">
    <property type="term" value="F:procollagen-proline 4-dioxygenase activity"/>
    <property type="evidence" value="ECO:0007669"/>
    <property type="project" value="UniProtKB-EC"/>
</dbReference>
<dbReference type="GO" id="GO:0005788">
    <property type="term" value="C:endoplasmic reticulum lumen"/>
    <property type="evidence" value="ECO:0007669"/>
    <property type="project" value="UniProtKB-SubCell"/>
</dbReference>
<evidence type="ECO:0000256" key="10">
    <source>
        <dbReference type="ARBA" id="ARBA00023004"/>
    </source>
</evidence>
<keyword evidence="10" id="KW-0408">Iron</keyword>
<dbReference type="InterPro" id="IPR044862">
    <property type="entry name" value="Pro_4_hyd_alph_FE2OG_OXY"/>
</dbReference>
<evidence type="ECO:0000256" key="4">
    <source>
        <dbReference type="ARBA" id="ARBA00006511"/>
    </source>
</evidence>
<comment type="cofactor">
    <cofactor evidence="1">
        <name>L-ascorbate</name>
        <dbReference type="ChEBI" id="CHEBI:38290"/>
    </cofactor>
</comment>
<feature type="domain" description="Fe2OG dioxygenase" evidence="12">
    <location>
        <begin position="422"/>
        <end position="544"/>
    </location>
</feature>
<dbReference type="EMBL" id="HBUF01570303">
    <property type="protein sequence ID" value="CAG6766236.1"/>
    <property type="molecule type" value="Transcribed_RNA"/>
</dbReference>
<dbReference type="GO" id="GO:0005506">
    <property type="term" value="F:iron ion binding"/>
    <property type="evidence" value="ECO:0007669"/>
    <property type="project" value="InterPro"/>
</dbReference>
<dbReference type="Pfam" id="PF08336">
    <property type="entry name" value="P4Ha_N"/>
    <property type="match status" value="1"/>
</dbReference>
<evidence type="ECO:0000256" key="8">
    <source>
        <dbReference type="ARBA" id="ARBA00022964"/>
    </source>
</evidence>
<evidence type="ECO:0000256" key="9">
    <source>
        <dbReference type="ARBA" id="ARBA00023002"/>
    </source>
</evidence>
<evidence type="ECO:0000256" key="1">
    <source>
        <dbReference type="ARBA" id="ARBA00001961"/>
    </source>
</evidence>
<evidence type="ECO:0000256" key="11">
    <source>
        <dbReference type="SAM" id="SignalP"/>
    </source>
</evidence>
<dbReference type="EC" id="1.14.11.2" evidence="5"/>
<evidence type="ECO:0000313" key="13">
    <source>
        <dbReference type="EMBL" id="CAG6766236.1"/>
    </source>
</evidence>
<feature type="signal peptide" evidence="11">
    <location>
        <begin position="1"/>
        <end position="23"/>
    </location>
</feature>
<proteinExistence type="inferred from homology"/>
<evidence type="ECO:0000256" key="2">
    <source>
        <dbReference type="ARBA" id="ARBA00002035"/>
    </source>
</evidence>